<dbReference type="PANTHER" id="PTHR10404:SF46">
    <property type="entry name" value="VACUOLAR PROTEIN SORTING-ASSOCIATED PROTEIN 70"/>
    <property type="match status" value="1"/>
</dbReference>
<feature type="domain" description="Transferrin receptor-like dimerisation" evidence="3">
    <location>
        <begin position="699"/>
        <end position="819"/>
    </location>
</feature>
<dbReference type="Pfam" id="PF04253">
    <property type="entry name" value="TFR_dimer"/>
    <property type="match status" value="1"/>
</dbReference>
<dbReference type="InterPro" id="IPR046450">
    <property type="entry name" value="PA_dom_sf"/>
</dbReference>
<comment type="caution">
    <text evidence="5">The sequence shown here is derived from an EMBL/GenBank/DDBJ whole genome shotgun (WGS) entry which is preliminary data.</text>
</comment>
<comment type="similarity">
    <text evidence="1">Belongs to the peptidase M28 family. M28B subfamily.</text>
</comment>
<dbReference type="InterPro" id="IPR039373">
    <property type="entry name" value="Peptidase_M28B"/>
</dbReference>
<dbReference type="Gene3D" id="3.40.630.10">
    <property type="entry name" value="Zn peptidases"/>
    <property type="match status" value="1"/>
</dbReference>
<dbReference type="Gene3D" id="3.50.30.30">
    <property type="match status" value="1"/>
</dbReference>
<dbReference type="GO" id="GO:0004180">
    <property type="term" value="F:carboxypeptidase activity"/>
    <property type="evidence" value="ECO:0007669"/>
    <property type="project" value="TreeGrafter"/>
</dbReference>
<organism evidence="5 6">
    <name type="scientific">Peronospora matthiolae</name>
    <dbReference type="NCBI Taxonomy" id="2874970"/>
    <lineage>
        <taxon>Eukaryota</taxon>
        <taxon>Sar</taxon>
        <taxon>Stramenopiles</taxon>
        <taxon>Oomycota</taxon>
        <taxon>Peronosporomycetes</taxon>
        <taxon>Peronosporales</taxon>
        <taxon>Peronosporaceae</taxon>
        <taxon>Peronospora</taxon>
    </lineage>
</organism>
<dbReference type="EMBL" id="CAKLBY020000069">
    <property type="protein sequence ID" value="CAK7923467.1"/>
    <property type="molecule type" value="Genomic_DNA"/>
</dbReference>
<dbReference type="FunFam" id="3.40.630.10:FF:000078">
    <property type="entry name" value="Glutamate carboxypeptidase 2"/>
    <property type="match status" value="1"/>
</dbReference>
<sequence length="822" mass="89888">MTLSPSLDAAYVRNGSGHGDEEVLTNIKDDAYGTFHDVVARYSSENSRALCKSSVGVVLVVLATFALLGNFYEPLEGQVEEVESRKSLLEAQKLVGKTTNDAVISGSDDLPTRRRPFQYGNDSYRKEDGLSTRERTFLDTVDTMQIRTFHGAYASVPHPAGSEQDYQTALFTAQQFASFGIKSEIVTYYPLLSLPIHRHVRIVSPLTAARTLNLTEASVPGDSCTTNADALPPYLGYSDSGNVTASVVYVNYARPVDFQWLEARNVTLKGKIALVRYGGNFRGLKVMLAEQHGMAGVLIYSDPLDDGYAQGPVYPEGPWRPEGSFQRGSVQYNSIYSGDPLTPGFPSLPGEPYLSKEESKTIPHIPGLPLSYGQARYILDSLGGMQAPESWQGALQLDNGGYFVGDDEGTVLNLDVVMNNSIGPIWDVIGTIEGTEEPHQMVLIGNHRDAWVCGAVDPSSASAVMLEIARGLGNLLKGGWKPRRTLVIASWDGEELGLLGSTEFAEDHADVLRKQAVAYVNVDNVVGPFVSSGGTPSIAEFVQDTARLIPGSSFYGADVTESLYDQWMNQTIMRRSSRAGGTDDGTLAPDHLIRFLGSGTDFTAFYQHLGIISANLGYSFGSAMYGAYHSTMDSISYVETVGDPHYATHTTMAKWWGLITLRLMDNAIIPFDYSTYGLVMQEDLAQYENTTVAMGRNVDYSVLYRAIERFSSDAGVFQAHVTKFARMISSMNVSNAMEAERRVLNEKLTSLERYLISDTGLPHRPWFKHLIFGPGFYEGYKGAAFPGISDSIVFDDDSAAIQSHVNDVAMVINAAAEYLMST</sequence>
<dbReference type="Pfam" id="PF02225">
    <property type="entry name" value="PA"/>
    <property type="match status" value="1"/>
</dbReference>
<dbReference type="Gene3D" id="1.20.930.40">
    <property type="entry name" value="Transferrin receptor-like, dimerisation domain"/>
    <property type="match status" value="1"/>
</dbReference>
<evidence type="ECO:0000259" key="3">
    <source>
        <dbReference type="Pfam" id="PF04253"/>
    </source>
</evidence>
<evidence type="ECO:0000259" key="4">
    <source>
        <dbReference type="Pfam" id="PF04389"/>
    </source>
</evidence>
<feature type="domain" description="PA" evidence="2">
    <location>
        <begin position="243"/>
        <end position="305"/>
    </location>
</feature>
<evidence type="ECO:0000259" key="2">
    <source>
        <dbReference type="Pfam" id="PF02225"/>
    </source>
</evidence>
<dbReference type="Pfam" id="PF04389">
    <property type="entry name" value="Peptidase_M28"/>
    <property type="match status" value="1"/>
</dbReference>
<evidence type="ECO:0000313" key="6">
    <source>
        <dbReference type="Proteomes" id="UP001162060"/>
    </source>
</evidence>
<dbReference type="SUPFAM" id="SSF47672">
    <property type="entry name" value="Transferrin receptor-like dimerisation domain"/>
    <property type="match status" value="1"/>
</dbReference>
<name>A0AAV1TQ87_9STRA</name>
<dbReference type="InterPro" id="IPR007365">
    <property type="entry name" value="TFR-like_dimer_dom"/>
</dbReference>
<accession>A0AAV1TQ87</accession>
<evidence type="ECO:0000313" key="5">
    <source>
        <dbReference type="EMBL" id="CAK7923467.1"/>
    </source>
</evidence>
<dbReference type="CDD" id="cd02121">
    <property type="entry name" value="PA_GCPII_like"/>
    <property type="match status" value="1"/>
</dbReference>
<reference evidence="5" key="1">
    <citation type="submission" date="2024-01" db="EMBL/GenBank/DDBJ databases">
        <authorList>
            <person name="Webb A."/>
        </authorList>
    </citation>
    <scope>NUCLEOTIDE SEQUENCE</scope>
    <source>
        <strain evidence="5">Pm1</strain>
    </source>
</reference>
<evidence type="ECO:0000256" key="1">
    <source>
        <dbReference type="ARBA" id="ARBA00005634"/>
    </source>
</evidence>
<proteinExistence type="inferred from homology"/>
<feature type="domain" description="Peptidase M28" evidence="4">
    <location>
        <begin position="428"/>
        <end position="525"/>
    </location>
</feature>
<dbReference type="AlphaFoldDB" id="A0AAV1TQ87"/>
<dbReference type="Proteomes" id="UP001162060">
    <property type="component" value="Unassembled WGS sequence"/>
</dbReference>
<dbReference type="FunFam" id="3.50.30.30:FF:000008">
    <property type="entry name" value="Glutamate carboxypeptidase 2"/>
    <property type="match status" value="1"/>
</dbReference>
<gene>
    <name evidence="5" type="ORF">PM001_LOCUS8617</name>
</gene>
<dbReference type="PANTHER" id="PTHR10404">
    <property type="entry name" value="N-ACETYLATED-ALPHA-LINKED ACIDIC DIPEPTIDASE"/>
    <property type="match status" value="1"/>
</dbReference>
<evidence type="ECO:0008006" key="7">
    <source>
        <dbReference type="Google" id="ProtNLM"/>
    </source>
</evidence>
<dbReference type="SUPFAM" id="SSF52025">
    <property type="entry name" value="PA domain"/>
    <property type="match status" value="1"/>
</dbReference>
<dbReference type="InterPro" id="IPR003137">
    <property type="entry name" value="PA_domain"/>
</dbReference>
<dbReference type="SUPFAM" id="SSF53187">
    <property type="entry name" value="Zn-dependent exopeptidases"/>
    <property type="match status" value="1"/>
</dbReference>
<dbReference type="InterPro" id="IPR007484">
    <property type="entry name" value="Peptidase_M28"/>
</dbReference>
<protein>
    <recommendedName>
        <fullName evidence="7">Glutamate carboxypeptidase</fullName>
    </recommendedName>
</protein>
<dbReference type="InterPro" id="IPR036757">
    <property type="entry name" value="TFR-like_dimer_dom_sf"/>
</dbReference>